<feature type="region of interest" description="Disordered" evidence="1">
    <location>
        <begin position="21"/>
        <end position="87"/>
    </location>
</feature>
<dbReference type="RefSeq" id="XP_042999959.1">
    <property type="nucleotide sequence ID" value="XM_043144024.1"/>
</dbReference>
<accession>A0A8E5HVH2</accession>
<organism evidence="2 3">
    <name type="scientific">Ustilaginoidea virens</name>
    <name type="common">Rice false smut fungus</name>
    <name type="synonym">Villosiclava virens</name>
    <dbReference type="NCBI Taxonomy" id="1159556"/>
    <lineage>
        <taxon>Eukaryota</taxon>
        <taxon>Fungi</taxon>
        <taxon>Dikarya</taxon>
        <taxon>Ascomycota</taxon>
        <taxon>Pezizomycotina</taxon>
        <taxon>Sordariomycetes</taxon>
        <taxon>Hypocreomycetidae</taxon>
        <taxon>Hypocreales</taxon>
        <taxon>Clavicipitaceae</taxon>
        <taxon>Ustilaginoidea</taxon>
    </lineage>
</organism>
<evidence type="ECO:0000313" key="2">
    <source>
        <dbReference type="EMBL" id="QUC22286.1"/>
    </source>
</evidence>
<dbReference type="GeneID" id="66067304"/>
<protein>
    <submittedName>
        <fullName evidence="2">Uncharacterized protein</fullName>
    </submittedName>
</protein>
<evidence type="ECO:0000313" key="3">
    <source>
        <dbReference type="Proteomes" id="UP000027002"/>
    </source>
</evidence>
<reference evidence="2" key="1">
    <citation type="submission" date="2020-03" db="EMBL/GenBank/DDBJ databases">
        <title>A mixture of massive structural variations and highly conserved coding sequences in Ustilaginoidea virens genome.</title>
        <authorList>
            <person name="Zhang K."/>
            <person name="Zhao Z."/>
            <person name="Zhang Z."/>
            <person name="Li Y."/>
            <person name="Hsiang T."/>
            <person name="Sun W."/>
        </authorList>
    </citation>
    <scope>NUCLEOTIDE SEQUENCE</scope>
    <source>
        <strain evidence="2">UV-8b</strain>
    </source>
</reference>
<dbReference type="AlphaFoldDB" id="A0A8E5HVH2"/>
<proteinExistence type="predicted"/>
<sequence>MGWGMGHGAWSMGHGAWGEYGQERARPRVGQNQTVSPGNQTPANCRNLYGYGYTQDSSAGRTSLPDQSVIGNSPRVDDNSKLEASSSEIDHGTVYARCKLHLVGFASSPNI</sequence>
<dbReference type="EMBL" id="CP072757">
    <property type="protein sequence ID" value="QUC22286.1"/>
    <property type="molecule type" value="Genomic_DNA"/>
</dbReference>
<dbReference type="Proteomes" id="UP000027002">
    <property type="component" value="Chromosome 5"/>
</dbReference>
<gene>
    <name evidence="2" type="ORF">UV8b_06527</name>
</gene>
<keyword evidence="3" id="KW-1185">Reference proteome</keyword>
<feature type="compositionally biased region" description="Polar residues" evidence="1">
    <location>
        <begin position="54"/>
        <end position="71"/>
    </location>
</feature>
<evidence type="ECO:0000256" key="1">
    <source>
        <dbReference type="SAM" id="MobiDB-lite"/>
    </source>
</evidence>
<dbReference type="KEGG" id="uvi:66067304"/>
<feature type="compositionally biased region" description="Polar residues" evidence="1">
    <location>
        <begin position="30"/>
        <end position="44"/>
    </location>
</feature>
<name>A0A8E5HVH2_USTVR</name>